<gene>
    <name evidence="14" type="ORF">CAPTEDRAFT_121088</name>
</gene>
<keyword evidence="6" id="KW-0479">Metal-binding</keyword>
<evidence type="ECO:0000256" key="11">
    <source>
        <dbReference type="ARBA" id="ARBA00031120"/>
    </source>
</evidence>
<dbReference type="Proteomes" id="UP000014760">
    <property type="component" value="Unassembled WGS sequence"/>
</dbReference>
<dbReference type="PANTHER" id="PTHR21240:SF27">
    <property type="entry name" value="2-AMINO-3-CARBOXYMUCONATE-6-SEMIALDEHYDE DECARBOXYLASE"/>
    <property type="match status" value="1"/>
</dbReference>
<dbReference type="AlphaFoldDB" id="R7VGJ6"/>
<dbReference type="GO" id="GO:0170039">
    <property type="term" value="P:proteinogenic amino acid metabolic process"/>
    <property type="evidence" value="ECO:0007669"/>
    <property type="project" value="UniProtKB-ARBA"/>
</dbReference>
<name>R7VGJ6_CAPTE</name>
<dbReference type="FunFam" id="3.20.20.140:FF:000029">
    <property type="entry name" value="2-amino-3-carboxymuconate-6-semialdehyde decarboxylase"/>
    <property type="match status" value="1"/>
</dbReference>
<keyword evidence="9 12" id="KW-0456">Lyase</keyword>
<dbReference type="OrthoDB" id="191270at2759"/>
<proteinExistence type="inferred from homology"/>
<evidence type="ECO:0000256" key="4">
    <source>
        <dbReference type="ARBA" id="ARBA00012365"/>
    </source>
</evidence>
<dbReference type="SUPFAM" id="SSF51556">
    <property type="entry name" value="Metallo-dependent hydrolases"/>
    <property type="match status" value="1"/>
</dbReference>
<reference evidence="15" key="3">
    <citation type="submission" date="2015-06" db="UniProtKB">
        <authorList>
            <consortium name="EnsemblMetazoa"/>
        </authorList>
    </citation>
    <scope>IDENTIFICATION</scope>
</reference>
<evidence type="ECO:0000256" key="7">
    <source>
        <dbReference type="ARBA" id="ARBA00022793"/>
    </source>
</evidence>
<evidence type="ECO:0000256" key="3">
    <source>
        <dbReference type="ARBA" id="ARBA00011245"/>
    </source>
</evidence>
<keyword evidence="8" id="KW-0862">Zinc</keyword>
<keyword evidence="7 12" id="KW-0210">Decarboxylase</keyword>
<evidence type="ECO:0000256" key="5">
    <source>
        <dbReference type="ARBA" id="ARBA00021214"/>
    </source>
</evidence>
<dbReference type="InterPro" id="IPR032466">
    <property type="entry name" value="Metal_Hydrolase"/>
</dbReference>
<dbReference type="Gene3D" id="3.20.20.140">
    <property type="entry name" value="Metal-dependent hydrolases"/>
    <property type="match status" value="1"/>
</dbReference>
<comment type="function">
    <text evidence="10">Converts alpha-amino-beta-carboxymuconate-epsilon-semialdehyde (ACMS) to alpha-aminomuconate semialdehyde (AMS). ACMS can be converted non-enzymatically to quinolate (QA), a key precursor of NAD, and a potent endogenous excitotoxin of neuronal cells which is implicated in the pathogenesis of various neurodegenerative disorders. In the presence of ACMSD, ACMS is converted to AMS, a benign catabolite. ACMSD ultimately controls the metabolic fate of tryptophan catabolism along the kynurenine pathway.</text>
</comment>
<dbReference type="EMBL" id="AMQN01000650">
    <property type="status" value="NOT_ANNOTATED_CDS"/>
    <property type="molecule type" value="Genomic_DNA"/>
</dbReference>
<organism evidence="14">
    <name type="scientific">Capitella teleta</name>
    <name type="common">Polychaete worm</name>
    <dbReference type="NCBI Taxonomy" id="283909"/>
    <lineage>
        <taxon>Eukaryota</taxon>
        <taxon>Metazoa</taxon>
        <taxon>Spiralia</taxon>
        <taxon>Lophotrochozoa</taxon>
        <taxon>Annelida</taxon>
        <taxon>Polychaeta</taxon>
        <taxon>Sedentaria</taxon>
        <taxon>Scolecida</taxon>
        <taxon>Capitellidae</taxon>
        <taxon>Capitella</taxon>
    </lineage>
</organism>
<dbReference type="GO" id="GO:1901606">
    <property type="term" value="P:alpha-amino acid catabolic process"/>
    <property type="evidence" value="ECO:0007669"/>
    <property type="project" value="UniProtKB-ARBA"/>
</dbReference>
<dbReference type="GO" id="GO:0001760">
    <property type="term" value="F:aminocarboxymuconate-semialdehyde decarboxylase activity"/>
    <property type="evidence" value="ECO:0007669"/>
    <property type="project" value="UniProtKB-UniRule"/>
</dbReference>
<comment type="pathway">
    <text evidence="1 12">Secondary metabolite metabolism; quinolate metabolism.</text>
</comment>
<evidence type="ECO:0000313" key="14">
    <source>
        <dbReference type="EMBL" id="ELU15441.1"/>
    </source>
</evidence>
<comment type="subunit">
    <text evidence="3 12">Monomer.</text>
</comment>
<dbReference type="GO" id="GO:0046872">
    <property type="term" value="F:metal ion binding"/>
    <property type="evidence" value="ECO:0007669"/>
    <property type="project" value="UniProtKB-KW"/>
</dbReference>
<evidence type="ECO:0000256" key="6">
    <source>
        <dbReference type="ARBA" id="ARBA00022723"/>
    </source>
</evidence>
<evidence type="ECO:0000256" key="10">
    <source>
        <dbReference type="ARBA" id="ARBA00025318"/>
    </source>
</evidence>
<comment type="similarity">
    <text evidence="2">Belongs to the metallo-dependent hydrolases superfamily. ACMSD family.</text>
</comment>
<evidence type="ECO:0000256" key="1">
    <source>
        <dbReference type="ARBA" id="ARBA00005079"/>
    </source>
</evidence>
<sequence>MKVDIHNHILPREWPNLKERYGYGGWVQLQHCCAGKANMMKDGSLFRVIDENCWSPEARIKDMDNIGVTVQVLSTVPVMFSYWAKPEDTLDLSQIVNNDLANTVKSHPDRFVAMGTLPMQAPELAVKEMKRCKQELGFTAFQIGSHVNAWNLNESELDPIYEAAQELDCSLFVHPWDMELGGRMSKYWLPWLVGMPAETTTAMVSVISGGVLERFPRLKIGFAHGGGAFPYTIGRIEHGFNCRPDICAVDNKENPREYLGRIFCDSLVHDPLALRLLVNVIGQDNVMLGTDYPFPLGELDCGSLIESMEDFDQELKDKLLADNAFRFLGIDRNKYDPEMK</sequence>
<dbReference type="Pfam" id="PF04909">
    <property type="entry name" value="Amidohydro_2"/>
    <property type="match status" value="1"/>
</dbReference>
<comment type="catalytic activity">
    <reaction evidence="12">
        <text>2-amino-3-carboxymuconate 6-semialdehyde + H(+) = 2-aminomuconate 6-semialdehyde + CO2</text>
        <dbReference type="Rhea" id="RHEA:16557"/>
        <dbReference type="ChEBI" id="CHEBI:15378"/>
        <dbReference type="ChEBI" id="CHEBI:16526"/>
        <dbReference type="ChEBI" id="CHEBI:77634"/>
        <dbReference type="ChEBI" id="CHEBI:77803"/>
        <dbReference type="EC" id="4.1.1.45"/>
    </reaction>
</comment>
<dbReference type="PANTHER" id="PTHR21240">
    <property type="entry name" value="2-AMINO-3-CARBOXYLMUCONATE-6-SEMIALDEHYDE DECARBOXYLASE"/>
    <property type="match status" value="1"/>
</dbReference>
<dbReference type="EMBL" id="KB293808">
    <property type="protein sequence ID" value="ELU15441.1"/>
    <property type="molecule type" value="Genomic_DNA"/>
</dbReference>
<dbReference type="STRING" id="283909.R7VGJ6"/>
<evidence type="ECO:0000256" key="2">
    <source>
        <dbReference type="ARBA" id="ARBA00005871"/>
    </source>
</evidence>
<keyword evidence="16" id="KW-1185">Reference proteome</keyword>
<reference evidence="14 16" key="2">
    <citation type="journal article" date="2013" name="Nature">
        <title>Insights into bilaterian evolution from three spiralian genomes.</title>
        <authorList>
            <person name="Simakov O."/>
            <person name="Marletaz F."/>
            <person name="Cho S.J."/>
            <person name="Edsinger-Gonzales E."/>
            <person name="Havlak P."/>
            <person name="Hellsten U."/>
            <person name="Kuo D.H."/>
            <person name="Larsson T."/>
            <person name="Lv J."/>
            <person name="Arendt D."/>
            <person name="Savage R."/>
            <person name="Osoegawa K."/>
            <person name="de Jong P."/>
            <person name="Grimwood J."/>
            <person name="Chapman J.A."/>
            <person name="Shapiro H."/>
            <person name="Aerts A."/>
            <person name="Otillar R.P."/>
            <person name="Terry A.Y."/>
            <person name="Boore J.L."/>
            <person name="Grigoriev I.V."/>
            <person name="Lindberg D.R."/>
            <person name="Seaver E.C."/>
            <person name="Weisblat D.A."/>
            <person name="Putnam N.H."/>
            <person name="Rokhsar D.S."/>
        </authorList>
    </citation>
    <scope>NUCLEOTIDE SEQUENCE</scope>
    <source>
        <strain evidence="14 16">I ESC-2004</strain>
    </source>
</reference>
<dbReference type="UniPathway" id="UPA00270"/>
<accession>R7VGJ6</accession>
<evidence type="ECO:0000256" key="12">
    <source>
        <dbReference type="RuleBase" id="RU366045"/>
    </source>
</evidence>
<dbReference type="EC" id="4.1.1.45" evidence="4 12"/>
<dbReference type="GO" id="GO:0005829">
    <property type="term" value="C:cytosol"/>
    <property type="evidence" value="ECO:0007669"/>
    <property type="project" value="UniProtKB-UniRule"/>
</dbReference>
<reference evidence="16" key="1">
    <citation type="submission" date="2012-12" db="EMBL/GenBank/DDBJ databases">
        <authorList>
            <person name="Hellsten U."/>
            <person name="Grimwood J."/>
            <person name="Chapman J.A."/>
            <person name="Shapiro H."/>
            <person name="Aerts A."/>
            <person name="Otillar R.P."/>
            <person name="Terry A.Y."/>
            <person name="Boore J.L."/>
            <person name="Simakov O."/>
            <person name="Marletaz F."/>
            <person name="Cho S.-J."/>
            <person name="Edsinger-Gonzales E."/>
            <person name="Havlak P."/>
            <person name="Kuo D.-H."/>
            <person name="Larsson T."/>
            <person name="Lv J."/>
            <person name="Arendt D."/>
            <person name="Savage R."/>
            <person name="Osoegawa K."/>
            <person name="de Jong P."/>
            <person name="Lindberg D.R."/>
            <person name="Seaver E.C."/>
            <person name="Weisblat D.A."/>
            <person name="Putnam N.H."/>
            <person name="Grigoriev I.V."/>
            <person name="Rokhsar D.S."/>
        </authorList>
    </citation>
    <scope>NUCLEOTIDE SEQUENCE</scope>
    <source>
        <strain evidence="16">I ESC-2004</strain>
    </source>
</reference>
<dbReference type="OMA" id="RIESCIM"/>
<evidence type="ECO:0000256" key="9">
    <source>
        <dbReference type="ARBA" id="ARBA00023239"/>
    </source>
</evidence>
<dbReference type="GO" id="GO:1904985">
    <property type="term" value="P:negative regulation of quinolinate biosynthetic process"/>
    <property type="evidence" value="ECO:0007669"/>
    <property type="project" value="UniProtKB-UniRule"/>
</dbReference>
<feature type="domain" description="Amidohydrolase-related" evidence="13">
    <location>
        <begin position="3"/>
        <end position="330"/>
    </location>
</feature>
<evidence type="ECO:0000313" key="15">
    <source>
        <dbReference type="EnsemblMetazoa" id="CapteP121088"/>
    </source>
</evidence>
<evidence type="ECO:0000256" key="8">
    <source>
        <dbReference type="ARBA" id="ARBA00022833"/>
    </source>
</evidence>
<dbReference type="GO" id="GO:0019748">
    <property type="term" value="P:secondary metabolic process"/>
    <property type="evidence" value="ECO:0007669"/>
    <property type="project" value="TreeGrafter"/>
</dbReference>
<dbReference type="EnsemblMetazoa" id="CapteT121088">
    <property type="protein sequence ID" value="CapteP121088"/>
    <property type="gene ID" value="CapteG121088"/>
</dbReference>
<protein>
    <recommendedName>
        <fullName evidence="5 12">2-amino-3-carboxymuconate-6-semialdehyde decarboxylase</fullName>
        <ecNumber evidence="4 12">4.1.1.45</ecNumber>
    </recommendedName>
    <alternativeName>
        <fullName evidence="11 12">Picolinate carboxylase</fullName>
    </alternativeName>
</protein>
<dbReference type="InterPro" id="IPR006680">
    <property type="entry name" value="Amidohydro-rel"/>
</dbReference>
<evidence type="ECO:0000313" key="16">
    <source>
        <dbReference type="Proteomes" id="UP000014760"/>
    </source>
</evidence>
<dbReference type="GO" id="GO:0016787">
    <property type="term" value="F:hydrolase activity"/>
    <property type="evidence" value="ECO:0007669"/>
    <property type="project" value="InterPro"/>
</dbReference>
<dbReference type="GO" id="GO:0170033">
    <property type="term" value="P:L-amino acid metabolic process"/>
    <property type="evidence" value="ECO:0007669"/>
    <property type="project" value="UniProtKB-ARBA"/>
</dbReference>
<dbReference type="InterPro" id="IPR032465">
    <property type="entry name" value="ACMSD"/>
</dbReference>
<evidence type="ECO:0000259" key="13">
    <source>
        <dbReference type="Pfam" id="PF04909"/>
    </source>
</evidence>
<dbReference type="HOGENOM" id="CLU_039329_1_2_1"/>